<feature type="region of interest" description="Disordered" evidence="1">
    <location>
        <begin position="241"/>
        <end position="261"/>
    </location>
</feature>
<evidence type="ECO:0000256" key="1">
    <source>
        <dbReference type="SAM" id="MobiDB-lite"/>
    </source>
</evidence>
<accession>A0A835WWD8</accession>
<gene>
    <name evidence="3" type="ORF">HYH02_000731</name>
</gene>
<keyword evidence="2" id="KW-0732">Signal</keyword>
<evidence type="ECO:0000313" key="3">
    <source>
        <dbReference type="EMBL" id="KAG2454901.1"/>
    </source>
</evidence>
<protein>
    <recommendedName>
        <fullName evidence="5">Saposin B-type domain-containing protein</fullName>
    </recommendedName>
</protein>
<dbReference type="AlphaFoldDB" id="A0A835WWD8"/>
<comment type="caution">
    <text evidence="3">The sequence shown here is derived from an EMBL/GenBank/DDBJ whole genome shotgun (WGS) entry which is preliminary data.</text>
</comment>
<feature type="compositionally biased region" description="Basic and acidic residues" evidence="1">
    <location>
        <begin position="241"/>
        <end position="256"/>
    </location>
</feature>
<sequence length="315" mass="34077">MARLSLLKLCVLGLCLAVASAQFGGKRPPKPKSPVAKGDIKYIKCQVCEAIAKQSIKATKDLIEQAGPKKVPEADILEKVEKMCDPDTDEGEWITRYDIVEEESALVLKDTGAIGRCKSECRTIARACEMISEDLDLTDLSAMLFKGKKRAAISNWMCHDSSDACSKKPPALTKREGADEAHAPMDEDELRTERMMRSMKAAGLSGTMYNKETMQEELAEMADAYDDNEDFARMLEETGLDKHMPRRPDSDAREPDAGAVGGGAAGGVVADAAAKLQDAAAKVKEGASKLYDSAKGYVGKFFGKKEEAKKAGGEL</sequence>
<feature type="compositionally biased region" description="Basic and acidic residues" evidence="1">
    <location>
        <begin position="173"/>
        <end position="189"/>
    </location>
</feature>
<dbReference type="Proteomes" id="UP000613740">
    <property type="component" value="Unassembled WGS sequence"/>
</dbReference>
<evidence type="ECO:0000256" key="2">
    <source>
        <dbReference type="SAM" id="SignalP"/>
    </source>
</evidence>
<name>A0A835WWD8_9CHLO</name>
<dbReference type="EMBL" id="JAEHOD010000001">
    <property type="protein sequence ID" value="KAG2454901.1"/>
    <property type="molecule type" value="Genomic_DNA"/>
</dbReference>
<feature type="chain" id="PRO_5032795153" description="Saposin B-type domain-containing protein" evidence="2">
    <location>
        <begin position="22"/>
        <end position="315"/>
    </location>
</feature>
<evidence type="ECO:0000313" key="4">
    <source>
        <dbReference type="Proteomes" id="UP000613740"/>
    </source>
</evidence>
<dbReference type="PANTHER" id="PTHR36058">
    <property type="entry name" value="NUCLEOPHOSMIN"/>
    <property type="match status" value="1"/>
</dbReference>
<proteinExistence type="predicted"/>
<reference evidence="3" key="1">
    <citation type="journal article" date="2020" name="bioRxiv">
        <title>Comparative genomics of Chlamydomonas.</title>
        <authorList>
            <person name="Craig R.J."/>
            <person name="Hasan A.R."/>
            <person name="Ness R.W."/>
            <person name="Keightley P.D."/>
        </authorList>
    </citation>
    <scope>NUCLEOTIDE SEQUENCE</scope>
    <source>
        <strain evidence="3">CCAP 11/173</strain>
    </source>
</reference>
<evidence type="ECO:0008006" key="5">
    <source>
        <dbReference type="Google" id="ProtNLM"/>
    </source>
</evidence>
<dbReference type="OrthoDB" id="202851at2759"/>
<feature type="signal peptide" evidence="2">
    <location>
        <begin position="1"/>
        <end position="21"/>
    </location>
</feature>
<keyword evidence="4" id="KW-1185">Reference proteome</keyword>
<feature type="region of interest" description="Disordered" evidence="1">
    <location>
        <begin position="164"/>
        <end position="189"/>
    </location>
</feature>
<dbReference type="PANTHER" id="PTHR36058:SF1">
    <property type="entry name" value="NUCLEOPHOSMIN"/>
    <property type="match status" value="1"/>
</dbReference>
<organism evidence="3 4">
    <name type="scientific">Chlamydomonas schloesseri</name>
    <dbReference type="NCBI Taxonomy" id="2026947"/>
    <lineage>
        <taxon>Eukaryota</taxon>
        <taxon>Viridiplantae</taxon>
        <taxon>Chlorophyta</taxon>
        <taxon>core chlorophytes</taxon>
        <taxon>Chlorophyceae</taxon>
        <taxon>CS clade</taxon>
        <taxon>Chlamydomonadales</taxon>
        <taxon>Chlamydomonadaceae</taxon>
        <taxon>Chlamydomonas</taxon>
    </lineage>
</organism>